<sequence>MRYTPALIALLGLALPLGACTSQEETAAEPAAETPAAELTPEQEAAEEAEEQALSEFAETAWRVTAEDGARYVTYIDADGTYRDLRNGNPWQQGSWSFDKAPGDGGDSDLLCFIPDAEDARERCWEPGRLQDNELVVTSGGARRVSLEKVTYEAPEDATPEE</sequence>
<keyword evidence="2" id="KW-0732">Signal</keyword>
<accession>A0ABX8ZCW4</accession>
<dbReference type="RefSeq" id="WP_221422354.1">
    <property type="nucleotide sequence ID" value="NZ_CP081297.1"/>
</dbReference>
<feature type="region of interest" description="Disordered" evidence="1">
    <location>
        <begin position="24"/>
        <end position="54"/>
    </location>
</feature>
<evidence type="ECO:0000256" key="1">
    <source>
        <dbReference type="SAM" id="MobiDB-lite"/>
    </source>
</evidence>
<protein>
    <recommendedName>
        <fullName evidence="5">DUF995 domain-containing protein</fullName>
    </recommendedName>
</protein>
<evidence type="ECO:0000256" key="2">
    <source>
        <dbReference type="SAM" id="SignalP"/>
    </source>
</evidence>
<dbReference type="EMBL" id="CP081297">
    <property type="protein sequence ID" value="QZD86813.1"/>
    <property type="molecule type" value="Genomic_DNA"/>
</dbReference>
<feature type="chain" id="PRO_5047035148" description="DUF995 domain-containing protein" evidence="2">
    <location>
        <begin position="20"/>
        <end position="162"/>
    </location>
</feature>
<evidence type="ECO:0000313" key="4">
    <source>
        <dbReference type="Proteomes" id="UP000824280"/>
    </source>
</evidence>
<feature type="signal peptide" evidence="2">
    <location>
        <begin position="1"/>
        <end position="19"/>
    </location>
</feature>
<reference evidence="3 4" key="1">
    <citation type="submission" date="2021-08" db="EMBL/GenBank/DDBJ databases">
        <title>Comparative Genomics Analysis of the Genus Qipengyuania Reveals Extensive Genetic Diversity and Metabolic Versatility, Including the Description of Fifteen Novel Species.</title>
        <authorList>
            <person name="Liu Y."/>
        </authorList>
    </citation>
    <scope>NUCLEOTIDE SEQUENCE [LARGE SCALE GENOMIC DNA]</scope>
    <source>
        <strain evidence="3 4">1XM2-8</strain>
    </source>
</reference>
<dbReference type="Proteomes" id="UP000824280">
    <property type="component" value="Chromosome"/>
</dbReference>
<proteinExistence type="predicted"/>
<evidence type="ECO:0008006" key="5">
    <source>
        <dbReference type="Google" id="ProtNLM"/>
    </source>
</evidence>
<name>A0ABX8ZCW4_9SPHN</name>
<organism evidence="3 4">
    <name type="scientific">Qipengyuania psychrotolerans</name>
    <dbReference type="NCBI Taxonomy" id="2867238"/>
    <lineage>
        <taxon>Bacteria</taxon>
        <taxon>Pseudomonadati</taxon>
        <taxon>Pseudomonadota</taxon>
        <taxon>Alphaproteobacteria</taxon>
        <taxon>Sphingomonadales</taxon>
        <taxon>Erythrobacteraceae</taxon>
        <taxon>Qipengyuania</taxon>
    </lineage>
</organism>
<gene>
    <name evidence="3" type="ORF">K3166_11495</name>
</gene>
<evidence type="ECO:0000313" key="3">
    <source>
        <dbReference type="EMBL" id="QZD86813.1"/>
    </source>
</evidence>
<keyword evidence="4" id="KW-1185">Reference proteome</keyword>
<feature type="compositionally biased region" description="Acidic residues" evidence="1">
    <location>
        <begin position="44"/>
        <end position="53"/>
    </location>
</feature>
<feature type="compositionally biased region" description="Low complexity" evidence="1">
    <location>
        <begin position="24"/>
        <end position="43"/>
    </location>
</feature>